<evidence type="ECO:0000259" key="9">
    <source>
        <dbReference type="SMART" id="SM00977"/>
    </source>
</evidence>
<comment type="catalytic activity">
    <reaction evidence="8">
        <text>cytidine(34) in tRNA(Ile2) + L-lysine + ATP = lysidine(34) in tRNA(Ile2) + AMP + diphosphate + H(+)</text>
        <dbReference type="Rhea" id="RHEA:43744"/>
        <dbReference type="Rhea" id="RHEA-COMP:10625"/>
        <dbReference type="Rhea" id="RHEA-COMP:10670"/>
        <dbReference type="ChEBI" id="CHEBI:15378"/>
        <dbReference type="ChEBI" id="CHEBI:30616"/>
        <dbReference type="ChEBI" id="CHEBI:32551"/>
        <dbReference type="ChEBI" id="CHEBI:33019"/>
        <dbReference type="ChEBI" id="CHEBI:82748"/>
        <dbReference type="ChEBI" id="CHEBI:83665"/>
        <dbReference type="ChEBI" id="CHEBI:456215"/>
        <dbReference type="EC" id="6.3.4.19"/>
    </reaction>
</comment>
<keyword evidence="7" id="KW-0067">ATP-binding</keyword>
<gene>
    <name evidence="10" type="ORF">METZ01_LOCUS249004</name>
</gene>
<evidence type="ECO:0000256" key="3">
    <source>
        <dbReference type="ARBA" id="ARBA00022490"/>
    </source>
</evidence>
<dbReference type="EMBL" id="UINC01065958">
    <property type="protein sequence ID" value="SVB96150.1"/>
    <property type="molecule type" value="Genomic_DNA"/>
</dbReference>
<evidence type="ECO:0000256" key="1">
    <source>
        <dbReference type="ARBA" id="ARBA00004496"/>
    </source>
</evidence>
<keyword evidence="6" id="KW-0547">Nucleotide-binding</keyword>
<dbReference type="InterPro" id="IPR012796">
    <property type="entry name" value="Lysidine-tRNA-synth_C"/>
</dbReference>
<dbReference type="Pfam" id="PF11734">
    <property type="entry name" value="TilS_C"/>
    <property type="match status" value="1"/>
</dbReference>
<dbReference type="SMART" id="SM00977">
    <property type="entry name" value="TilS_C"/>
    <property type="match status" value="1"/>
</dbReference>
<evidence type="ECO:0000313" key="10">
    <source>
        <dbReference type="EMBL" id="SVB96150.1"/>
    </source>
</evidence>
<accession>A0A382I933</accession>
<dbReference type="GO" id="GO:0032267">
    <property type="term" value="F:tRNA(Ile)-lysidine synthase activity"/>
    <property type="evidence" value="ECO:0007669"/>
    <property type="project" value="UniProtKB-EC"/>
</dbReference>
<dbReference type="SUPFAM" id="SSF82829">
    <property type="entry name" value="MesJ substrate recognition domain-like"/>
    <property type="match status" value="1"/>
</dbReference>
<evidence type="ECO:0000256" key="8">
    <source>
        <dbReference type="ARBA" id="ARBA00048539"/>
    </source>
</evidence>
<evidence type="ECO:0000256" key="2">
    <source>
        <dbReference type="ARBA" id="ARBA00013267"/>
    </source>
</evidence>
<keyword evidence="4" id="KW-0436">Ligase</keyword>
<dbReference type="Pfam" id="PF09179">
    <property type="entry name" value="TilS"/>
    <property type="match status" value="1"/>
</dbReference>
<dbReference type="AlphaFoldDB" id="A0A382I933"/>
<dbReference type="InterPro" id="IPR012795">
    <property type="entry name" value="tRNA_Ile_lys_synt_N"/>
</dbReference>
<dbReference type="PANTHER" id="PTHR43033">
    <property type="entry name" value="TRNA(ILE)-LYSIDINE SYNTHASE-RELATED"/>
    <property type="match status" value="1"/>
</dbReference>
<dbReference type="InterPro" id="IPR015262">
    <property type="entry name" value="tRNA_Ile_lys_synt_subst-bd"/>
</dbReference>
<dbReference type="Gene3D" id="3.40.50.620">
    <property type="entry name" value="HUPs"/>
    <property type="match status" value="1"/>
</dbReference>
<dbReference type="Pfam" id="PF01171">
    <property type="entry name" value="ATP_bind_3"/>
    <property type="match status" value="1"/>
</dbReference>
<keyword evidence="3" id="KW-0963">Cytoplasm</keyword>
<protein>
    <recommendedName>
        <fullName evidence="2">tRNA(Ile)-lysidine synthetase</fullName>
        <ecNumber evidence="2">6.3.4.19</ecNumber>
    </recommendedName>
</protein>
<proteinExistence type="predicted"/>
<dbReference type="InterPro" id="IPR014729">
    <property type="entry name" value="Rossmann-like_a/b/a_fold"/>
</dbReference>
<dbReference type="SUPFAM" id="SSF52402">
    <property type="entry name" value="Adenine nucleotide alpha hydrolases-like"/>
    <property type="match status" value="1"/>
</dbReference>
<feature type="non-terminal residue" evidence="10">
    <location>
        <position position="353"/>
    </location>
</feature>
<feature type="domain" description="Lysidine-tRNA(Ile) synthetase C-terminal" evidence="9">
    <location>
        <begin position="310"/>
        <end position="353"/>
    </location>
</feature>
<dbReference type="PANTHER" id="PTHR43033:SF1">
    <property type="entry name" value="TRNA(ILE)-LYSIDINE SYNTHASE-RELATED"/>
    <property type="match status" value="1"/>
</dbReference>
<dbReference type="GO" id="GO:0005737">
    <property type="term" value="C:cytoplasm"/>
    <property type="evidence" value="ECO:0007669"/>
    <property type="project" value="UniProtKB-SubCell"/>
</dbReference>
<dbReference type="CDD" id="cd01992">
    <property type="entry name" value="TilS_N"/>
    <property type="match status" value="1"/>
</dbReference>
<keyword evidence="5" id="KW-0819">tRNA processing</keyword>
<evidence type="ECO:0000256" key="4">
    <source>
        <dbReference type="ARBA" id="ARBA00022598"/>
    </source>
</evidence>
<organism evidence="10">
    <name type="scientific">marine metagenome</name>
    <dbReference type="NCBI Taxonomy" id="408172"/>
    <lineage>
        <taxon>unclassified sequences</taxon>
        <taxon>metagenomes</taxon>
        <taxon>ecological metagenomes</taxon>
    </lineage>
</organism>
<dbReference type="GO" id="GO:0005524">
    <property type="term" value="F:ATP binding"/>
    <property type="evidence" value="ECO:0007669"/>
    <property type="project" value="UniProtKB-KW"/>
</dbReference>
<reference evidence="10" key="1">
    <citation type="submission" date="2018-05" db="EMBL/GenBank/DDBJ databases">
        <authorList>
            <person name="Lanie J.A."/>
            <person name="Ng W.-L."/>
            <person name="Kazmierczak K.M."/>
            <person name="Andrzejewski T.M."/>
            <person name="Davidsen T.M."/>
            <person name="Wayne K.J."/>
            <person name="Tettelin H."/>
            <person name="Glass J.I."/>
            <person name="Rusch D."/>
            <person name="Podicherti R."/>
            <person name="Tsui H.-C.T."/>
            <person name="Winkler M.E."/>
        </authorList>
    </citation>
    <scope>NUCLEOTIDE SEQUENCE</scope>
</reference>
<dbReference type="InterPro" id="IPR012094">
    <property type="entry name" value="tRNA_Ile_lys_synt"/>
</dbReference>
<evidence type="ECO:0000256" key="7">
    <source>
        <dbReference type="ARBA" id="ARBA00022840"/>
    </source>
</evidence>
<evidence type="ECO:0000256" key="5">
    <source>
        <dbReference type="ARBA" id="ARBA00022694"/>
    </source>
</evidence>
<dbReference type="NCBIfam" id="TIGR02433">
    <property type="entry name" value="lysidine_TilS_C"/>
    <property type="match status" value="1"/>
</dbReference>
<name>A0A382I933_9ZZZZ</name>
<sequence>VNHRLHEQAEQWAEHCRQVCAGLRVSLEVHRITVNLSSGIGPEAAARQARYGLLREKMRSDEVVVAAHHQQDQLETFLLQLLRGAGVTGLAAMPVLTDFGGGWLLRPFLDIANDTISAYAGEFDLNWIDDPSIRDTDLDRNYLRHQILPRLKSRWPAAAATAARSARLCAETSSILTAVATEDAAAALAGNRLRLLPLQELSQPRQNNLIRYTLCKLGFPYPSDRQIRTGIRELLEARGDSQPQVCWAGVQVRRYRGQIYFLANQDFKNANSTYSWDPVTELDLGSVRGSLKVEEAIGSGLARQFLESFLTVKFRGGGERIRPAGERHSRTLKNLFQEAGVVPWMRSHVPLIY</sequence>
<feature type="non-terminal residue" evidence="10">
    <location>
        <position position="1"/>
    </location>
</feature>
<evidence type="ECO:0000256" key="6">
    <source>
        <dbReference type="ARBA" id="ARBA00022741"/>
    </source>
</evidence>
<dbReference type="InterPro" id="IPR011063">
    <property type="entry name" value="TilS/TtcA_N"/>
</dbReference>
<dbReference type="SUPFAM" id="SSF56037">
    <property type="entry name" value="PheT/TilS domain"/>
    <property type="match status" value="1"/>
</dbReference>
<dbReference type="Gene3D" id="1.20.59.20">
    <property type="match status" value="1"/>
</dbReference>
<comment type="subcellular location">
    <subcellularLocation>
        <location evidence="1">Cytoplasm</location>
    </subcellularLocation>
</comment>
<dbReference type="GO" id="GO:0008033">
    <property type="term" value="P:tRNA processing"/>
    <property type="evidence" value="ECO:0007669"/>
    <property type="project" value="UniProtKB-KW"/>
</dbReference>
<dbReference type="EC" id="6.3.4.19" evidence="2"/>
<dbReference type="NCBIfam" id="TIGR02432">
    <property type="entry name" value="lysidine_TilS_N"/>
    <property type="match status" value="1"/>
</dbReference>